<dbReference type="Pfam" id="PF17782">
    <property type="entry name" value="WHD_DprA"/>
    <property type="match status" value="1"/>
</dbReference>
<feature type="domain" description="Smf/DprA SLOG" evidence="3">
    <location>
        <begin position="81"/>
        <end position="289"/>
    </location>
</feature>
<evidence type="ECO:0000256" key="1">
    <source>
        <dbReference type="ARBA" id="ARBA00006525"/>
    </source>
</evidence>
<comment type="similarity">
    <text evidence="1">Belongs to the DprA/Smf family.</text>
</comment>
<protein>
    <recommendedName>
        <fullName evidence="7">DNA-protecting protein DprA</fullName>
    </recommendedName>
</protein>
<dbReference type="KEGG" id="sman:C12CBH8_08800"/>
<dbReference type="GO" id="GO:0009294">
    <property type="term" value="P:DNA-mediated transformation"/>
    <property type="evidence" value="ECO:0007669"/>
    <property type="project" value="InterPro"/>
</dbReference>
<dbReference type="AlphaFoldDB" id="A0A7I8D0D8"/>
<evidence type="ECO:0000313" key="6">
    <source>
        <dbReference type="Proteomes" id="UP000593890"/>
    </source>
</evidence>
<dbReference type="Gene3D" id="1.10.10.10">
    <property type="entry name" value="Winged helix-like DNA-binding domain superfamily/Winged helix DNA-binding domain"/>
    <property type="match status" value="1"/>
</dbReference>
<evidence type="ECO:0000256" key="2">
    <source>
        <dbReference type="SAM" id="MobiDB-lite"/>
    </source>
</evidence>
<dbReference type="Gene3D" id="3.40.50.450">
    <property type="match status" value="1"/>
</dbReference>
<feature type="region of interest" description="Disordered" evidence="2">
    <location>
        <begin position="311"/>
        <end position="371"/>
    </location>
</feature>
<dbReference type="NCBIfam" id="TIGR00732">
    <property type="entry name" value="dprA"/>
    <property type="match status" value="1"/>
</dbReference>
<organism evidence="5 6">
    <name type="scientific">Solibaculum mannosilyticum</name>
    <dbReference type="NCBI Taxonomy" id="2780922"/>
    <lineage>
        <taxon>Bacteria</taxon>
        <taxon>Bacillati</taxon>
        <taxon>Bacillota</taxon>
        <taxon>Clostridia</taxon>
        <taxon>Eubacteriales</taxon>
        <taxon>Oscillospiraceae</taxon>
        <taxon>Solibaculum</taxon>
    </lineage>
</organism>
<gene>
    <name evidence="5" type="ORF">C12CBH8_08800</name>
</gene>
<reference evidence="6" key="1">
    <citation type="submission" date="2020-07" db="EMBL/GenBank/DDBJ databases">
        <title>Complete genome sequencing of Clostridia bacterium strain 12CBH8.</title>
        <authorList>
            <person name="Sakamoto M."/>
            <person name="Murakami T."/>
            <person name="Mori H."/>
        </authorList>
    </citation>
    <scope>NUCLEOTIDE SEQUENCE [LARGE SCALE GENOMIC DNA]</scope>
    <source>
        <strain evidence="6">12CBH8</strain>
    </source>
</reference>
<dbReference type="Pfam" id="PF02481">
    <property type="entry name" value="DNA_processg_A"/>
    <property type="match status" value="1"/>
</dbReference>
<dbReference type="InterPro" id="IPR041614">
    <property type="entry name" value="DprA_WH"/>
</dbReference>
<proteinExistence type="inferred from homology"/>
<feature type="compositionally biased region" description="Polar residues" evidence="2">
    <location>
        <begin position="321"/>
        <end position="331"/>
    </location>
</feature>
<dbReference type="Proteomes" id="UP000593890">
    <property type="component" value="Chromosome"/>
</dbReference>
<dbReference type="PANTHER" id="PTHR43022:SF1">
    <property type="entry name" value="PROTEIN SMF"/>
    <property type="match status" value="1"/>
</dbReference>
<name>A0A7I8D0D8_9FIRM</name>
<evidence type="ECO:0008006" key="7">
    <source>
        <dbReference type="Google" id="ProtNLM"/>
    </source>
</evidence>
<evidence type="ECO:0000259" key="3">
    <source>
        <dbReference type="Pfam" id="PF02481"/>
    </source>
</evidence>
<dbReference type="PANTHER" id="PTHR43022">
    <property type="entry name" value="PROTEIN SMF"/>
    <property type="match status" value="1"/>
</dbReference>
<dbReference type="EMBL" id="AP023321">
    <property type="protein sequence ID" value="BCI60241.1"/>
    <property type="molecule type" value="Genomic_DNA"/>
</dbReference>
<keyword evidence="6" id="KW-1185">Reference proteome</keyword>
<dbReference type="InterPro" id="IPR057666">
    <property type="entry name" value="DrpA_SLOG"/>
</dbReference>
<dbReference type="SUPFAM" id="SSF102405">
    <property type="entry name" value="MCP/YpsA-like"/>
    <property type="match status" value="1"/>
</dbReference>
<dbReference type="InterPro" id="IPR003488">
    <property type="entry name" value="DprA"/>
</dbReference>
<feature type="domain" description="DprA winged helix" evidence="4">
    <location>
        <begin position="368"/>
        <end position="425"/>
    </location>
</feature>
<dbReference type="RefSeq" id="WP_090263584.1">
    <property type="nucleotide sequence ID" value="NZ_AP023321.1"/>
</dbReference>
<sequence length="437" mass="47765">MNDQNDVIGWIWLQKALGVASPKVRAIHQAYGSARQFYDAGPTEWRLSGLVTAADVHKLCDTDFAQCEKIIDDCQRLHYQILTPDQEGYPNRLLNIDDYPAVLYIWGDLGDVDNEILISMVGTRMASPYGRNVAGRLSTTLAKAGAVIVSGAAYGIDTVCHKGALRGGGRTIAVLGCGIDTRYLVENEQLRRTISQNGAVISEYPPGAAAAPRNFPIRNRLISGLSLGTVVIEAGVRSGSLITAHRAIEQGRDVFAVPGSIMSEYSAGCNKLLGECAKPVGCAYDILSEYVDQYPHCIRLDLPEVHEKAHSDMKPWESKPSPVQSRPSAASESKPRSVLKRPVTKTKDALGDGSSQKEPYRQEVQEAALPSSLSLTPEAKQLYRLLDETPQHVDELAHKSGLTSYVVAAAMTELEIAHLIRPHVGRRFSRIVVRRRS</sequence>
<dbReference type="InterPro" id="IPR036388">
    <property type="entry name" value="WH-like_DNA-bd_sf"/>
</dbReference>
<evidence type="ECO:0000259" key="4">
    <source>
        <dbReference type="Pfam" id="PF17782"/>
    </source>
</evidence>
<evidence type="ECO:0000313" key="5">
    <source>
        <dbReference type="EMBL" id="BCI60241.1"/>
    </source>
</evidence>
<accession>A0A7I8D0D8</accession>